<keyword evidence="1" id="KW-0378">Hydrolase</keyword>
<organism evidence="1 2">
    <name type="scientific">Undibacterium pigrum</name>
    <dbReference type="NCBI Taxonomy" id="401470"/>
    <lineage>
        <taxon>Bacteria</taxon>
        <taxon>Pseudomonadati</taxon>
        <taxon>Pseudomonadota</taxon>
        <taxon>Betaproteobacteria</taxon>
        <taxon>Burkholderiales</taxon>
        <taxon>Oxalobacteraceae</taxon>
        <taxon>Undibacterium</taxon>
    </lineage>
</organism>
<reference evidence="1 2" key="1">
    <citation type="submission" date="2018-05" db="EMBL/GenBank/DDBJ databases">
        <title>Genomic Encyclopedia of Type Strains, Phase IV (KMG-IV): sequencing the most valuable type-strain genomes for metagenomic binning, comparative biology and taxonomic classification.</title>
        <authorList>
            <person name="Goeker M."/>
        </authorList>
    </citation>
    <scope>NUCLEOTIDE SEQUENCE [LARGE SCALE GENOMIC DNA]</scope>
    <source>
        <strain evidence="1 2">DSM 19792</strain>
    </source>
</reference>
<dbReference type="InterPro" id="IPR007581">
    <property type="entry name" value="Endonuclease-V"/>
</dbReference>
<dbReference type="GO" id="GO:0004519">
    <property type="term" value="F:endonuclease activity"/>
    <property type="evidence" value="ECO:0007669"/>
    <property type="project" value="UniProtKB-KW"/>
</dbReference>
<dbReference type="GO" id="GO:0006281">
    <property type="term" value="P:DNA repair"/>
    <property type="evidence" value="ECO:0007669"/>
    <property type="project" value="InterPro"/>
</dbReference>
<gene>
    <name evidence="1" type="ORF">DFR42_107140</name>
</gene>
<keyword evidence="1" id="KW-0255">Endonuclease</keyword>
<evidence type="ECO:0000313" key="2">
    <source>
        <dbReference type="Proteomes" id="UP000247792"/>
    </source>
</evidence>
<dbReference type="AlphaFoldDB" id="A0A318J174"/>
<dbReference type="Proteomes" id="UP000247792">
    <property type="component" value="Unassembled WGS sequence"/>
</dbReference>
<dbReference type="EMBL" id="QJKB01000007">
    <property type="protein sequence ID" value="PXX41489.1"/>
    <property type="molecule type" value="Genomic_DNA"/>
</dbReference>
<name>A0A318J174_9BURK</name>
<sequence>MTIDAPTLLAVDVHYADGGDNGGNGVAGACIAGVVFRNWDDAQPEKICISHITTVAEYVPGEFYKRELPCILQLLAEHDLQPDCIVIDGYVYLDGSSQAGLGWHLHQALGGKVAIIGVAKSSFSAIDASFGICRGGSIKPLYITSQGVDVATAQASIAAMHGSFRIPGLLKLVDQLCREGADQTSLKLQA</sequence>
<dbReference type="Pfam" id="PF04493">
    <property type="entry name" value="Endonuclease_5"/>
    <property type="match status" value="1"/>
</dbReference>
<comment type="caution">
    <text evidence="1">The sequence shown here is derived from an EMBL/GenBank/DDBJ whole genome shotgun (WGS) entry which is preliminary data.</text>
</comment>
<accession>A0A318J174</accession>
<dbReference type="Gene3D" id="3.30.2170.10">
    <property type="entry name" value="archaeoglobus fulgidus dsm 4304 superfamily"/>
    <property type="match status" value="1"/>
</dbReference>
<protein>
    <submittedName>
        <fullName evidence="1">Endonuclease V</fullName>
    </submittedName>
</protein>
<keyword evidence="2" id="KW-1185">Reference proteome</keyword>
<keyword evidence="1" id="KW-0540">Nuclease</keyword>
<dbReference type="RefSeq" id="WP_110256722.1">
    <property type="nucleotide sequence ID" value="NZ_QJKB01000007.1"/>
</dbReference>
<proteinExistence type="predicted"/>
<dbReference type="OrthoDB" id="2593273at2"/>
<evidence type="ECO:0000313" key="1">
    <source>
        <dbReference type="EMBL" id="PXX41489.1"/>
    </source>
</evidence>